<evidence type="ECO:0000256" key="10">
    <source>
        <dbReference type="ARBA" id="ARBA00029447"/>
    </source>
</evidence>
<keyword evidence="3" id="KW-0488">Methylation</keyword>
<keyword evidence="4" id="KW-0145">Chemotaxis</keyword>
<evidence type="ECO:0000313" key="17">
    <source>
        <dbReference type="Proteomes" id="UP000217311"/>
    </source>
</evidence>
<evidence type="ECO:0000256" key="1">
    <source>
        <dbReference type="ARBA" id="ARBA00004429"/>
    </source>
</evidence>
<dbReference type="SMART" id="SM00304">
    <property type="entry name" value="HAMP"/>
    <property type="match status" value="2"/>
</dbReference>
<comment type="similarity">
    <text evidence="10">Belongs to the methyl-accepting chemotaxis (MCP) protein family.</text>
</comment>
<keyword evidence="6 13" id="KW-0812">Transmembrane</keyword>
<dbReference type="GO" id="GO:0007165">
    <property type="term" value="P:signal transduction"/>
    <property type="evidence" value="ECO:0007669"/>
    <property type="project" value="UniProtKB-KW"/>
</dbReference>
<dbReference type="CDD" id="cd11386">
    <property type="entry name" value="MCP_signal"/>
    <property type="match status" value="1"/>
</dbReference>
<keyword evidence="8 13" id="KW-0472">Membrane</keyword>
<evidence type="ECO:0000256" key="9">
    <source>
        <dbReference type="ARBA" id="ARBA00023224"/>
    </source>
</evidence>
<evidence type="ECO:0000259" key="14">
    <source>
        <dbReference type="PROSITE" id="PS50111"/>
    </source>
</evidence>
<comment type="subcellular location">
    <subcellularLocation>
        <location evidence="1">Cell inner membrane</location>
        <topology evidence="1">Multi-pass membrane protein</topology>
    </subcellularLocation>
</comment>
<dbReference type="Pfam" id="PF00672">
    <property type="entry name" value="HAMP"/>
    <property type="match status" value="1"/>
</dbReference>
<keyword evidence="7 13" id="KW-1133">Transmembrane helix</keyword>
<dbReference type="GO" id="GO:0004888">
    <property type="term" value="F:transmembrane signaling receptor activity"/>
    <property type="evidence" value="ECO:0007669"/>
    <property type="project" value="InterPro"/>
</dbReference>
<dbReference type="Gene3D" id="1.10.8.500">
    <property type="entry name" value="HAMP domain in histidine kinase"/>
    <property type="match status" value="1"/>
</dbReference>
<evidence type="ECO:0000256" key="2">
    <source>
        <dbReference type="ARBA" id="ARBA00022475"/>
    </source>
</evidence>
<evidence type="ECO:0000256" key="12">
    <source>
        <dbReference type="SAM" id="MobiDB-lite"/>
    </source>
</evidence>
<keyword evidence="5" id="KW-0997">Cell inner membrane</keyword>
<dbReference type="GO" id="GO:0006935">
    <property type="term" value="P:chemotaxis"/>
    <property type="evidence" value="ECO:0007669"/>
    <property type="project" value="UniProtKB-KW"/>
</dbReference>
<evidence type="ECO:0000259" key="15">
    <source>
        <dbReference type="PROSITE" id="PS50885"/>
    </source>
</evidence>
<dbReference type="InterPro" id="IPR004089">
    <property type="entry name" value="MCPsignal_dom"/>
</dbReference>
<evidence type="ECO:0000256" key="5">
    <source>
        <dbReference type="ARBA" id="ARBA00022519"/>
    </source>
</evidence>
<feature type="domain" description="HAMP" evidence="15">
    <location>
        <begin position="292"/>
        <end position="344"/>
    </location>
</feature>
<protein>
    <submittedName>
        <fullName evidence="16">Methyl-accepting chemotaxis protein</fullName>
    </submittedName>
</protein>
<dbReference type="SUPFAM" id="SSF58104">
    <property type="entry name" value="Methyl-accepting chemotaxis protein (MCP) signaling domain"/>
    <property type="match status" value="1"/>
</dbReference>
<dbReference type="EMBL" id="CP023315">
    <property type="protein sequence ID" value="ATC33306.2"/>
    <property type="molecule type" value="Genomic_DNA"/>
</dbReference>
<evidence type="ECO:0000256" key="7">
    <source>
        <dbReference type="ARBA" id="ARBA00022989"/>
    </source>
</evidence>
<proteinExistence type="inferred from homology"/>
<gene>
    <name evidence="16" type="ORF">CA606_13740</name>
</gene>
<keyword evidence="2" id="KW-1003">Cell membrane</keyword>
<organism evidence="16 17">
    <name type="scientific">Caulobacter vibrioides</name>
    <name type="common">Caulobacter crescentus</name>
    <dbReference type="NCBI Taxonomy" id="155892"/>
    <lineage>
        <taxon>Bacteria</taxon>
        <taxon>Pseudomonadati</taxon>
        <taxon>Pseudomonadota</taxon>
        <taxon>Alphaproteobacteria</taxon>
        <taxon>Caulobacterales</taxon>
        <taxon>Caulobacteraceae</taxon>
        <taxon>Caulobacter</taxon>
    </lineage>
</organism>
<dbReference type="Pfam" id="PF00015">
    <property type="entry name" value="MCPsignal"/>
    <property type="match status" value="1"/>
</dbReference>
<dbReference type="SMART" id="SM00283">
    <property type="entry name" value="MA"/>
    <property type="match status" value="1"/>
</dbReference>
<dbReference type="InterPro" id="IPR003122">
    <property type="entry name" value="Tar_rcpt_lig-bd"/>
</dbReference>
<dbReference type="PROSITE" id="PS50111">
    <property type="entry name" value="CHEMOTAXIS_TRANSDUC_2"/>
    <property type="match status" value="1"/>
</dbReference>
<feature type="region of interest" description="Disordered" evidence="12">
    <location>
        <begin position="600"/>
        <end position="638"/>
    </location>
</feature>
<feature type="domain" description="Methyl-accepting transducer" evidence="14">
    <location>
        <begin position="349"/>
        <end position="578"/>
    </location>
</feature>
<dbReference type="PANTHER" id="PTHR43531">
    <property type="entry name" value="PROTEIN ICFG"/>
    <property type="match status" value="1"/>
</dbReference>
<dbReference type="FunFam" id="1.10.287.950:FF:000001">
    <property type="entry name" value="Methyl-accepting chemotaxis sensory transducer"/>
    <property type="match status" value="1"/>
</dbReference>
<name>A0A290MMK0_CAUVI</name>
<dbReference type="InterPro" id="IPR004090">
    <property type="entry name" value="Chemotax_Me-accpt_rcpt"/>
</dbReference>
<dbReference type="PRINTS" id="PR00260">
    <property type="entry name" value="CHEMTRNSDUCR"/>
</dbReference>
<dbReference type="PANTHER" id="PTHR43531:SF11">
    <property type="entry name" value="METHYL-ACCEPTING CHEMOTAXIS PROTEIN 3"/>
    <property type="match status" value="1"/>
</dbReference>
<dbReference type="GO" id="GO:0005886">
    <property type="term" value="C:plasma membrane"/>
    <property type="evidence" value="ECO:0007669"/>
    <property type="project" value="UniProtKB-SubCell"/>
</dbReference>
<dbReference type="SUPFAM" id="SSF158472">
    <property type="entry name" value="HAMP domain-like"/>
    <property type="match status" value="1"/>
</dbReference>
<feature type="transmembrane region" description="Helical" evidence="13">
    <location>
        <begin position="12"/>
        <end position="35"/>
    </location>
</feature>
<dbReference type="AlphaFoldDB" id="A0A290MMK0"/>
<dbReference type="CDD" id="cd06225">
    <property type="entry name" value="HAMP"/>
    <property type="match status" value="1"/>
</dbReference>
<dbReference type="InterPro" id="IPR003660">
    <property type="entry name" value="HAMP_dom"/>
</dbReference>
<feature type="transmembrane region" description="Helical" evidence="13">
    <location>
        <begin position="188"/>
        <end position="212"/>
    </location>
</feature>
<evidence type="ECO:0000256" key="8">
    <source>
        <dbReference type="ARBA" id="ARBA00023136"/>
    </source>
</evidence>
<dbReference type="PROSITE" id="PS50885">
    <property type="entry name" value="HAMP"/>
    <property type="match status" value="2"/>
</dbReference>
<dbReference type="Proteomes" id="UP000217311">
    <property type="component" value="Chromosome"/>
</dbReference>
<evidence type="ECO:0000256" key="13">
    <source>
        <dbReference type="SAM" id="Phobius"/>
    </source>
</evidence>
<evidence type="ECO:0000256" key="6">
    <source>
        <dbReference type="ARBA" id="ARBA00022692"/>
    </source>
</evidence>
<evidence type="ECO:0000256" key="4">
    <source>
        <dbReference type="ARBA" id="ARBA00022500"/>
    </source>
</evidence>
<keyword evidence="9 11" id="KW-0807">Transducer</keyword>
<reference evidence="17" key="1">
    <citation type="submission" date="2017-09" db="EMBL/GenBank/DDBJ databases">
        <title>Genome evolution observed in wild isolates of Caulobacter crescentus.</title>
        <authorList>
            <person name="Ely B."/>
            <person name="Wilson K."/>
            <person name="Scott D."/>
        </authorList>
    </citation>
    <scope>NUCLEOTIDE SEQUENCE [LARGE SCALE GENOMIC DNA]</scope>
    <source>
        <strain evidence="17">CB13b1a</strain>
    </source>
</reference>
<dbReference type="Gene3D" id="1.10.287.950">
    <property type="entry name" value="Methyl-accepting chemotaxis protein"/>
    <property type="match status" value="1"/>
</dbReference>
<evidence type="ECO:0000313" key="16">
    <source>
        <dbReference type="EMBL" id="ATC33306.2"/>
    </source>
</evidence>
<dbReference type="Pfam" id="PF02203">
    <property type="entry name" value="TarH"/>
    <property type="match status" value="1"/>
</dbReference>
<evidence type="ECO:0000256" key="11">
    <source>
        <dbReference type="PROSITE-ProRule" id="PRU00284"/>
    </source>
</evidence>
<feature type="domain" description="HAMP" evidence="15">
    <location>
        <begin position="213"/>
        <end position="266"/>
    </location>
</feature>
<accession>A0A290MMK0</accession>
<dbReference type="InterPro" id="IPR051310">
    <property type="entry name" value="MCP_chemotaxis"/>
</dbReference>
<sequence length="638" mass="66260">MAGASVTWTIKTRLVGCLAALGVGMVAIGLSGFIANSIANQRMHSVIHDRVDPMQQLKAVSDAYAVNIVDAAHKARSGELPMDKALEAVDAAQAVIVENWRAYAATKMTAEEKALADKVVQGRPAADATVHRLEALLKAGDAAGLQAFVDTQLYPTIDPVTASVGALVDLQVRVAREEGAAAEAVGKVAAIIMAIVAITAAALMAFATHVVIAKVCAPIAAMTATMRRLADGDHGVTVPAVGRRDELGQMASAVQVFKENAIAKLAADAAAADAKARAEADRQAIAAKAIAEQQQLVVQSFGVGLSNLAAGDLTYRVRDDLPLEYEKLRVDFNTALDTLQTTMTVIVGNADGIRAGSREISNASNDMAKRTEQQAAGLEETAAALEEITSTVKRTASGAQEARRVVNVAKADAETGGQVVAEAVTAMGQIEKSSEQIGSIIGVIDEIAFQTNLLALNAGVEAARAGEAGRGFAVVAQEVRALAQRSAEAAKEIKALINTSTQQVDVGVDLVARTGEALQRIVAQVGQINGVVGEIAASAQEQATGLEQVNTAVSQMDQVTQQNAAMVEEASAASHALSREADALNRLMGQFNVGVVASTAAAAPRAPPPQDRPQERPSPRLVARSGSAAPKMDSWEDF</sequence>
<evidence type="ECO:0000256" key="3">
    <source>
        <dbReference type="ARBA" id="ARBA00022481"/>
    </source>
</evidence>